<sequence>MNVKVQALYDFQGEPKSSELTITAGEILTVTRQDVGEGWWEGTNQNGETGLFPAAYVENYEATEFWEDEWEDDWGDTAPTDPSPPETELPQPRALHNEPSVKGNDETTAQVFARRNFNRHSTFLKSIGENYLLSVANRPVPDTEKLKIIDGGENGYLWAPITEPYYCLVASPKKESKLKGLKSFIVYQITPSFNNIQVSRRYKHFDWLHERLEEKYSFVPIPPLPEKQISGRYEEQFIEHRKNQLQAFVDCVCRHPVLSRSPVWQHFITCTDDKMWKVGKRKAEKDEFVGACEFYAIDAPETSINQFTLEQETLSCSKFVHNMEGAVKHLIDTTIDQTKKHQGPYKREYQKIGQAFYTLSQAMSSDLPKAVGHEHLTTAIKAIGDSYSDIGRMFEEQPKLDWAPLGDMLHIYKGLLTSLPYILNLHKKALQTKKDCEKMTFDQKMNTSQLDVVTRHTDIVSYSLLAEINHFYMDQADEVSKSLKNYLTQQVTFYKKITEKLESALSMLDA</sequence>
<comment type="subcellular location">
    <subcellularLocation>
        <location evidence="1">Cytoplasmic vesicle membrane</location>
    </subcellularLocation>
</comment>
<dbReference type="GO" id="GO:0030659">
    <property type="term" value="C:cytoplasmic vesicle membrane"/>
    <property type="evidence" value="ECO:0007669"/>
    <property type="project" value="UniProtKB-SubCell"/>
</dbReference>
<keyword evidence="5" id="KW-0968">Cytoplasmic vesicle</keyword>
<evidence type="ECO:0000256" key="1">
    <source>
        <dbReference type="ARBA" id="ARBA00004156"/>
    </source>
</evidence>
<evidence type="ECO:0000313" key="10">
    <source>
        <dbReference type="EnsemblMetazoa" id="XP_014255433.1"/>
    </source>
</evidence>
<dbReference type="FunFam" id="3.30.1520.10:FF:000004">
    <property type="entry name" value="Sorting nexin"/>
    <property type="match status" value="1"/>
</dbReference>
<evidence type="ECO:0000256" key="2">
    <source>
        <dbReference type="ARBA" id="ARBA00010883"/>
    </source>
</evidence>
<dbReference type="InterPro" id="IPR019497">
    <property type="entry name" value="Sorting_nexin_WASP-bd-dom"/>
</dbReference>
<dbReference type="GO" id="GO:0097320">
    <property type="term" value="P:plasma membrane tubulation"/>
    <property type="evidence" value="ECO:0007669"/>
    <property type="project" value="TreeGrafter"/>
</dbReference>
<keyword evidence="3 6" id="KW-0728">SH3 domain</keyword>
<keyword evidence="4" id="KW-0472">Membrane</keyword>
<accession>A0A8I6S1R9</accession>
<dbReference type="Pfam" id="PF10456">
    <property type="entry name" value="BAR_3_WASP_bdg"/>
    <property type="match status" value="1"/>
</dbReference>
<dbReference type="SMART" id="SM00312">
    <property type="entry name" value="PX"/>
    <property type="match status" value="1"/>
</dbReference>
<evidence type="ECO:0000256" key="4">
    <source>
        <dbReference type="ARBA" id="ARBA00023136"/>
    </source>
</evidence>
<organism evidence="10 11">
    <name type="scientific">Cimex lectularius</name>
    <name type="common">Bed bug</name>
    <name type="synonym">Acanthia lectularia</name>
    <dbReference type="NCBI Taxonomy" id="79782"/>
    <lineage>
        <taxon>Eukaryota</taxon>
        <taxon>Metazoa</taxon>
        <taxon>Ecdysozoa</taxon>
        <taxon>Arthropoda</taxon>
        <taxon>Hexapoda</taxon>
        <taxon>Insecta</taxon>
        <taxon>Pterygota</taxon>
        <taxon>Neoptera</taxon>
        <taxon>Paraneoptera</taxon>
        <taxon>Hemiptera</taxon>
        <taxon>Heteroptera</taxon>
        <taxon>Panheteroptera</taxon>
        <taxon>Cimicomorpha</taxon>
        <taxon>Cimicidae</taxon>
        <taxon>Cimex</taxon>
    </lineage>
</organism>
<dbReference type="SUPFAM" id="SSF50044">
    <property type="entry name" value="SH3-domain"/>
    <property type="match status" value="1"/>
</dbReference>
<dbReference type="GO" id="GO:0005886">
    <property type="term" value="C:plasma membrane"/>
    <property type="evidence" value="ECO:0007669"/>
    <property type="project" value="TreeGrafter"/>
</dbReference>
<feature type="domain" description="SH3" evidence="8">
    <location>
        <begin position="1"/>
        <end position="62"/>
    </location>
</feature>
<dbReference type="PANTHER" id="PTHR45827">
    <property type="entry name" value="SORTING NEXIN"/>
    <property type="match status" value="1"/>
</dbReference>
<dbReference type="Gene3D" id="1.20.1270.60">
    <property type="entry name" value="Arfaptin homology (AH) domain/BAR domain"/>
    <property type="match status" value="1"/>
</dbReference>
<feature type="region of interest" description="Disordered" evidence="7">
    <location>
        <begin position="72"/>
        <end position="104"/>
    </location>
</feature>
<dbReference type="SUPFAM" id="SSF64268">
    <property type="entry name" value="PX domain"/>
    <property type="match status" value="1"/>
</dbReference>
<dbReference type="CDD" id="cd11763">
    <property type="entry name" value="SH3_SNX9_like"/>
    <property type="match status" value="1"/>
</dbReference>
<name>A0A8I6S1R9_CIMLE</name>
<evidence type="ECO:0000256" key="6">
    <source>
        <dbReference type="PROSITE-ProRule" id="PRU00192"/>
    </source>
</evidence>
<dbReference type="Proteomes" id="UP000494040">
    <property type="component" value="Unassembled WGS sequence"/>
</dbReference>
<dbReference type="GO" id="GO:0006897">
    <property type="term" value="P:endocytosis"/>
    <property type="evidence" value="ECO:0007669"/>
    <property type="project" value="TreeGrafter"/>
</dbReference>
<evidence type="ECO:0000256" key="3">
    <source>
        <dbReference type="ARBA" id="ARBA00022443"/>
    </source>
</evidence>
<keyword evidence="11" id="KW-1185">Reference proteome</keyword>
<dbReference type="PROSITE" id="PS50002">
    <property type="entry name" value="SH3"/>
    <property type="match status" value="1"/>
</dbReference>
<comment type="similarity">
    <text evidence="2">Belongs to the sorting nexin family.</text>
</comment>
<proteinExistence type="inferred from homology"/>
<dbReference type="InterPro" id="IPR001683">
    <property type="entry name" value="PX_dom"/>
</dbReference>
<dbReference type="Gene3D" id="2.30.30.40">
    <property type="entry name" value="SH3 Domains"/>
    <property type="match status" value="1"/>
</dbReference>
<evidence type="ECO:0000313" key="11">
    <source>
        <dbReference type="Proteomes" id="UP000494040"/>
    </source>
</evidence>
<dbReference type="InterPro" id="IPR001452">
    <property type="entry name" value="SH3_domain"/>
</dbReference>
<dbReference type="OMA" id="CIIADPK"/>
<dbReference type="GeneID" id="106669993"/>
<dbReference type="InterPro" id="IPR036871">
    <property type="entry name" value="PX_dom_sf"/>
</dbReference>
<evidence type="ECO:0000259" key="9">
    <source>
        <dbReference type="PROSITE" id="PS50195"/>
    </source>
</evidence>
<dbReference type="SMART" id="SM00326">
    <property type="entry name" value="SH3"/>
    <property type="match status" value="1"/>
</dbReference>
<dbReference type="CTD" id="39136"/>
<dbReference type="Gene3D" id="3.30.1520.10">
    <property type="entry name" value="Phox-like domain"/>
    <property type="match status" value="1"/>
</dbReference>
<dbReference type="RefSeq" id="XP_014255433.1">
    <property type="nucleotide sequence ID" value="XM_014399947.2"/>
</dbReference>
<feature type="domain" description="PX" evidence="9">
    <location>
        <begin position="165"/>
        <end position="275"/>
    </location>
</feature>
<evidence type="ECO:0000256" key="7">
    <source>
        <dbReference type="SAM" id="MobiDB-lite"/>
    </source>
</evidence>
<evidence type="ECO:0000256" key="5">
    <source>
        <dbReference type="ARBA" id="ARBA00023329"/>
    </source>
</evidence>
<dbReference type="Pfam" id="PF00787">
    <property type="entry name" value="PX"/>
    <property type="match status" value="1"/>
</dbReference>
<dbReference type="GO" id="GO:0016197">
    <property type="term" value="P:endosomal transport"/>
    <property type="evidence" value="ECO:0007669"/>
    <property type="project" value="TreeGrafter"/>
</dbReference>
<reference evidence="10" key="1">
    <citation type="submission" date="2022-01" db="UniProtKB">
        <authorList>
            <consortium name="EnsemblMetazoa"/>
        </authorList>
    </citation>
    <scope>IDENTIFICATION</scope>
</reference>
<dbReference type="OrthoDB" id="10254720at2759"/>
<evidence type="ECO:0008006" key="12">
    <source>
        <dbReference type="Google" id="ProtNLM"/>
    </source>
</evidence>
<dbReference type="InterPro" id="IPR036028">
    <property type="entry name" value="SH3-like_dom_sf"/>
</dbReference>
<dbReference type="GO" id="GO:0035091">
    <property type="term" value="F:phosphatidylinositol binding"/>
    <property type="evidence" value="ECO:0007669"/>
    <property type="project" value="InterPro"/>
</dbReference>
<dbReference type="CDD" id="cd06862">
    <property type="entry name" value="PX_SNX9_18_like"/>
    <property type="match status" value="1"/>
</dbReference>
<dbReference type="InterPro" id="IPR027267">
    <property type="entry name" value="AH/BAR_dom_sf"/>
</dbReference>
<dbReference type="PROSITE" id="PS50195">
    <property type="entry name" value="PX"/>
    <property type="match status" value="1"/>
</dbReference>
<dbReference type="EnsemblMetazoa" id="XM_014399947.2">
    <property type="protein sequence ID" value="XP_014255433.1"/>
    <property type="gene ID" value="LOC106669993"/>
</dbReference>
<dbReference type="Pfam" id="PF14604">
    <property type="entry name" value="SH3_9"/>
    <property type="match status" value="1"/>
</dbReference>
<dbReference type="PRINTS" id="PR00452">
    <property type="entry name" value="SH3DOMAIN"/>
</dbReference>
<dbReference type="AlphaFoldDB" id="A0A8I6S1R9"/>
<dbReference type="PANTHER" id="PTHR45827:SF1">
    <property type="entry name" value="SORTING NEXIN"/>
    <property type="match status" value="1"/>
</dbReference>
<protein>
    <recommendedName>
        <fullName evidence="12">Sorting nexin</fullName>
    </recommendedName>
</protein>
<evidence type="ECO:0000259" key="8">
    <source>
        <dbReference type="PROSITE" id="PS50002"/>
    </source>
</evidence>
<dbReference type="KEGG" id="clec:106669993"/>